<sequence length="398" mass="45993">MKELPNTSIDYYILPNKIFCSMVGMWPLDEKCSKSSKIFAYFRLVVTVISYSSIFVPQIWAIAVNWGDIQTTAEIGITATSVGQALYKIFYLIARRGKAHKLYNEMRSLWDSTDDPNEKKSYEQIAYWARIVTITFYTSLMCNVISFTISGIIDYLSNNDRHLPFDVWYGTDISASPKFEIIFLCQLLACTIGTSGLTAIDCSIMTIILHVAGQFKLIKTWMNKIGTEINREPVHLEKFEIDLFKCIRHHQRIIHVVNDINNLFTPILFMQFLTSGIEICLSGYSMLGYKTAIIDVLKFVFYFISMMVEILLFCWPSEILVQESEEVGHVIYFNVPWYKLSPIHRRHLCLMIIRAQRYCSITALTFKTLSFQTLTSVFNTAASYFTLLRQMQQDQIST</sequence>
<evidence type="ECO:0000256" key="7">
    <source>
        <dbReference type="ARBA" id="ARBA00023170"/>
    </source>
</evidence>
<keyword evidence="3 9" id="KW-0812">Transmembrane</keyword>
<feature type="transmembrane region" description="Helical" evidence="9">
    <location>
        <begin position="181"/>
        <end position="212"/>
    </location>
</feature>
<comment type="subcellular location">
    <subcellularLocation>
        <location evidence="9">Cell membrane</location>
        <topology evidence="9">Multi-pass membrane protein</topology>
    </subcellularLocation>
    <subcellularLocation>
        <location evidence="1">Membrane</location>
        <topology evidence="1">Multi-pass membrane protein</topology>
    </subcellularLocation>
</comment>
<keyword evidence="4 9" id="KW-0552">Olfaction</keyword>
<dbReference type="InterPro" id="IPR004117">
    <property type="entry name" value="7tm6_olfct_rcpt"/>
</dbReference>
<dbReference type="Proteomes" id="UP001432146">
    <property type="component" value="Unassembled WGS sequence"/>
</dbReference>
<feature type="transmembrane region" description="Helical" evidence="9">
    <location>
        <begin position="267"/>
        <end position="287"/>
    </location>
</feature>
<evidence type="ECO:0000256" key="1">
    <source>
        <dbReference type="ARBA" id="ARBA00004141"/>
    </source>
</evidence>
<evidence type="ECO:0000313" key="10">
    <source>
        <dbReference type="EMBL" id="KAK9295705.1"/>
    </source>
</evidence>
<dbReference type="GO" id="GO:0004984">
    <property type="term" value="F:olfactory receptor activity"/>
    <property type="evidence" value="ECO:0007669"/>
    <property type="project" value="InterPro"/>
</dbReference>
<proteinExistence type="inferred from homology"/>
<evidence type="ECO:0000256" key="4">
    <source>
        <dbReference type="ARBA" id="ARBA00022725"/>
    </source>
</evidence>
<evidence type="ECO:0000256" key="2">
    <source>
        <dbReference type="ARBA" id="ARBA00022606"/>
    </source>
</evidence>
<accession>A0AAW0ZDT3</accession>
<evidence type="ECO:0000256" key="9">
    <source>
        <dbReference type="RuleBase" id="RU351113"/>
    </source>
</evidence>
<evidence type="ECO:0000256" key="3">
    <source>
        <dbReference type="ARBA" id="ARBA00022692"/>
    </source>
</evidence>
<comment type="caution">
    <text evidence="9">Lacks conserved residue(s) required for the propagation of feature annotation.</text>
</comment>
<dbReference type="PANTHER" id="PTHR21137:SF26">
    <property type="entry name" value="ODORANT RECEPTOR 10A-RELATED"/>
    <property type="match status" value="1"/>
</dbReference>
<reference evidence="10 11" key="1">
    <citation type="submission" date="2024-05" db="EMBL/GenBank/DDBJ databases">
        <title>The nuclear and mitochondrial genome assemblies of Tetragonisca angustula (Apidae: Meliponini), a tiny yet remarkable pollinator in the Neotropics.</title>
        <authorList>
            <person name="Ferrari R."/>
            <person name="Ricardo P.C."/>
            <person name="Dias F.C."/>
            <person name="Araujo N.S."/>
            <person name="Soares D.O."/>
            <person name="Zhou Q.-S."/>
            <person name="Zhu C.-D."/>
            <person name="Coutinho L."/>
            <person name="Airas M.C."/>
            <person name="Batista T.M."/>
        </authorList>
    </citation>
    <scope>NUCLEOTIDE SEQUENCE [LARGE SCALE GENOMIC DNA]</scope>
    <source>
        <strain evidence="10">ASF017062</strain>
        <tissue evidence="10">Abdomen</tissue>
    </source>
</reference>
<dbReference type="GO" id="GO:0005549">
    <property type="term" value="F:odorant binding"/>
    <property type="evidence" value="ECO:0007669"/>
    <property type="project" value="InterPro"/>
</dbReference>
<dbReference type="EMBL" id="JAWNGG020000244">
    <property type="protein sequence ID" value="KAK9295705.1"/>
    <property type="molecule type" value="Genomic_DNA"/>
</dbReference>
<evidence type="ECO:0000256" key="6">
    <source>
        <dbReference type="ARBA" id="ARBA00023136"/>
    </source>
</evidence>
<dbReference type="AlphaFoldDB" id="A0AAW0ZDT3"/>
<keyword evidence="6 9" id="KW-0472">Membrane</keyword>
<evidence type="ECO:0000256" key="5">
    <source>
        <dbReference type="ARBA" id="ARBA00022989"/>
    </source>
</evidence>
<feature type="transmembrane region" description="Helical" evidence="9">
    <location>
        <begin position="299"/>
        <end position="315"/>
    </location>
</feature>
<dbReference type="GO" id="GO:0007165">
    <property type="term" value="P:signal transduction"/>
    <property type="evidence" value="ECO:0007669"/>
    <property type="project" value="UniProtKB-KW"/>
</dbReference>
<organism evidence="10 11">
    <name type="scientific">Tetragonisca angustula</name>
    <dbReference type="NCBI Taxonomy" id="166442"/>
    <lineage>
        <taxon>Eukaryota</taxon>
        <taxon>Metazoa</taxon>
        <taxon>Ecdysozoa</taxon>
        <taxon>Arthropoda</taxon>
        <taxon>Hexapoda</taxon>
        <taxon>Insecta</taxon>
        <taxon>Pterygota</taxon>
        <taxon>Neoptera</taxon>
        <taxon>Endopterygota</taxon>
        <taxon>Hymenoptera</taxon>
        <taxon>Apocrita</taxon>
        <taxon>Aculeata</taxon>
        <taxon>Apoidea</taxon>
        <taxon>Anthophila</taxon>
        <taxon>Apidae</taxon>
        <taxon>Tetragonisca</taxon>
    </lineage>
</organism>
<name>A0AAW0ZDT3_9HYME</name>
<feature type="transmembrane region" description="Helical" evidence="9">
    <location>
        <begin position="75"/>
        <end position="94"/>
    </location>
</feature>
<comment type="similarity">
    <text evidence="9">Belongs to the insect chemoreceptor superfamily. Heteromeric odorant receptor channel (TC 1.A.69) family.</text>
</comment>
<dbReference type="GO" id="GO:0005886">
    <property type="term" value="C:plasma membrane"/>
    <property type="evidence" value="ECO:0007669"/>
    <property type="project" value="UniProtKB-SubCell"/>
</dbReference>
<feature type="transmembrane region" description="Helical" evidence="9">
    <location>
        <begin position="127"/>
        <end position="153"/>
    </location>
</feature>
<dbReference type="Pfam" id="PF02949">
    <property type="entry name" value="7tm_6"/>
    <property type="match status" value="1"/>
</dbReference>
<keyword evidence="7 9" id="KW-0675">Receptor</keyword>
<feature type="transmembrane region" description="Helical" evidence="9">
    <location>
        <begin position="40"/>
        <end position="63"/>
    </location>
</feature>
<evidence type="ECO:0000256" key="8">
    <source>
        <dbReference type="ARBA" id="ARBA00023224"/>
    </source>
</evidence>
<dbReference type="PANTHER" id="PTHR21137">
    <property type="entry name" value="ODORANT RECEPTOR"/>
    <property type="match status" value="1"/>
</dbReference>
<keyword evidence="2 9" id="KW-0716">Sensory transduction</keyword>
<keyword evidence="11" id="KW-1185">Reference proteome</keyword>
<comment type="caution">
    <text evidence="10">The sequence shown here is derived from an EMBL/GenBank/DDBJ whole genome shotgun (WGS) entry which is preliminary data.</text>
</comment>
<protein>
    <recommendedName>
        <fullName evidence="9">Odorant receptor</fullName>
    </recommendedName>
</protein>
<gene>
    <name evidence="10" type="ORF">QLX08_010046</name>
</gene>
<keyword evidence="8 9" id="KW-0807">Transducer</keyword>
<keyword evidence="5 9" id="KW-1133">Transmembrane helix</keyword>
<evidence type="ECO:0000313" key="11">
    <source>
        <dbReference type="Proteomes" id="UP001432146"/>
    </source>
</evidence>